<organism evidence="2 3">
    <name type="scientific">Marinomonas rhodophyticola</name>
    <dbReference type="NCBI Taxonomy" id="2992803"/>
    <lineage>
        <taxon>Bacteria</taxon>
        <taxon>Pseudomonadati</taxon>
        <taxon>Pseudomonadota</taxon>
        <taxon>Gammaproteobacteria</taxon>
        <taxon>Oceanospirillales</taxon>
        <taxon>Oceanospirillaceae</taxon>
        <taxon>Marinomonas</taxon>
    </lineage>
</organism>
<name>A0ABT3KFC7_9GAMM</name>
<accession>A0ABT3KFC7</accession>
<feature type="domain" description="Flagellar hook-associated protein 2 N-terminal" evidence="1">
    <location>
        <begin position="10"/>
        <end position="69"/>
    </location>
</feature>
<evidence type="ECO:0000259" key="1">
    <source>
        <dbReference type="Pfam" id="PF02465"/>
    </source>
</evidence>
<keyword evidence="3" id="KW-1185">Reference proteome</keyword>
<dbReference type="InterPro" id="IPR003481">
    <property type="entry name" value="FliD_N"/>
</dbReference>
<gene>
    <name evidence="2" type="ORF">ONZ52_09855</name>
</gene>
<proteinExistence type="predicted"/>
<dbReference type="RefSeq" id="WP_265218434.1">
    <property type="nucleotide sequence ID" value="NZ_JAPEUL010000007.1"/>
</dbReference>
<evidence type="ECO:0000313" key="2">
    <source>
        <dbReference type="EMBL" id="MCW4629249.1"/>
    </source>
</evidence>
<dbReference type="Proteomes" id="UP001431181">
    <property type="component" value="Unassembled WGS sequence"/>
</dbReference>
<comment type="caution">
    <text evidence="2">The sequence shown here is derived from an EMBL/GenBank/DDBJ whole genome shotgun (WGS) entry which is preliminary data.</text>
</comment>
<reference evidence="2" key="1">
    <citation type="submission" date="2022-11" db="EMBL/GenBank/DDBJ databases">
        <title>Marinomonas sp. nov., isolated from marine algae.</title>
        <authorList>
            <person name="Choi D.G."/>
            <person name="Kim J.M."/>
            <person name="Lee J.K."/>
            <person name="Baek J.H."/>
            <person name="Jeon C.O."/>
        </authorList>
    </citation>
    <scope>NUCLEOTIDE SEQUENCE</scope>
    <source>
        <strain evidence="2">KJ51-3</strain>
    </source>
</reference>
<dbReference type="EMBL" id="JAPEUL010000007">
    <property type="protein sequence ID" value="MCW4629249.1"/>
    <property type="molecule type" value="Genomic_DNA"/>
</dbReference>
<dbReference type="Pfam" id="PF02465">
    <property type="entry name" value="FliD_N"/>
    <property type="match status" value="1"/>
</dbReference>
<protein>
    <recommendedName>
        <fullName evidence="1">Flagellar hook-associated protein 2 N-terminal domain-containing protein</fullName>
    </recommendedName>
</protein>
<sequence>MSVGSLGAGSGIDLESLVNQMVSAQKDVKVKLYQDKINDYEAELSALGKVGSAIDNFKSSVKALNDDEALYWSRCQNRPKRRRRSYCYHHR</sequence>
<evidence type="ECO:0000313" key="3">
    <source>
        <dbReference type="Proteomes" id="UP001431181"/>
    </source>
</evidence>